<protein>
    <recommendedName>
        <fullName evidence="2">Sporulation membrane protein YtrI C-terminal domain-containing protein</fullName>
    </recommendedName>
</protein>
<name>A0A090Y3E5_PAEMA</name>
<feature type="transmembrane region" description="Helical" evidence="1">
    <location>
        <begin position="23"/>
        <end position="44"/>
    </location>
</feature>
<sequence>MDVRGKPGMNEAKRPEIKGFRRFLQLAAVFILGMVAGSIVYNVIYQTSYNVLWIQNKDLQIQLHQAEEDLRTLKKYNNRSTVIKEIKVRVEERDPPLDSLAVKEVTKQLHDELEVLRGRNIFDIDSDAKMARTLLNRKIYIVRDKEYSIQVKTMLVSEGVLQVWVDMRPYIRL</sequence>
<keyword evidence="1" id="KW-0472">Membrane</keyword>
<dbReference type="STRING" id="44252.DJ90_2787"/>
<dbReference type="EMBL" id="JMQA01000053">
    <property type="protein sequence ID" value="KFM92944.1"/>
    <property type="molecule type" value="Genomic_DNA"/>
</dbReference>
<evidence type="ECO:0000313" key="4">
    <source>
        <dbReference type="Proteomes" id="UP000029278"/>
    </source>
</evidence>
<gene>
    <name evidence="3" type="ORF">DJ90_2787</name>
</gene>
<dbReference type="AlphaFoldDB" id="A0A090Y3E5"/>
<dbReference type="Pfam" id="PF26347">
    <property type="entry name" value="YtrI_sporulation"/>
    <property type="match status" value="1"/>
</dbReference>
<reference evidence="3 4" key="1">
    <citation type="submission" date="2014-04" db="EMBL/GenBank/DDBJ databases">
        <authorList>
            <person name="Bishop-Lilly K.A."/>
            <person name="Broomall S.M."/>
            <person name="Chain P.S."/>
            <person name="Chertkov O."/>
            <person name="Coyne S.R."/>
            <person name="Daligault H.E."/>
            <person name="Davenport K.W."/>
            <person name="Erkkila T."/>
            <person name="Frey K.G."/>
            <person name="Gibbons H.S."/>
            <person name="Gu W."/>
            <person name="Jaissle J."/>
            <person name="Johnson S.L."/>
            <person name="Koroleva G.I."/>
            <person name="Ladner J.T."/>
            <person name="Lo C.-C."/>
            <person name="Minogue T.D."/>
            <person name="Munk C."/>
            <person name="Palacios G.F."/>
            <person name="Redden C.L."/>
            <person name="Rosenzweig C.N."/>
            <person name="Scholz M.B."/>
            <person name="Teshima H."/>
            <person name="Xu Y."/>
        </authorList>
    </citation>
    <scope>NUCLEOTIDE SEQUENCE [LARGE SCALE GENOMIC DNA]</scope>
    <source>
        <strain evidence="3 4">8244</strain>
    </source>
</reference>
<evidence type="ECO:0000313" key="3">
    <source>
        <dbReference type="EMBL" id="KFM92944.1"/>
    </source>
</evidence>
<dbReference type="InterPro" id="IPR058620">
    <property type="entry name" value="YtrI_C"/>
</dbReference>
<evidence type="ECO:0000259" key="2">
    <source>
        <dbReference type="Pfam" id="PF26347"/>
    </source>
</evidence>
<accession>A0A090Y3E5</accession>
<keyword evidence="1" id="KW-1133">Transmembrane helix</keyword>
<dbReference type="Proteomes" id="UP000029278">
    <property type="component" value="Unassembled WGS sequence"/>
</dbReference>
<evidence type="ECO:0000256" key="1">
    <source>
        <dbReference type="SAM" id="Phobius"/>
    </source>
</evidence>
<feature type="domain" description="Sporulation membrane protein YtrI C-terminal" evidence="2">
    <location>
        <begin position="84"/>
        <end position="167"/>
    </location>
</feature>
<dbReference type="HOGENOM" id="CLU_1577750_0_0_9"/>
<keyword evidence="4" id="KW-1185">Reference proteome</keyword>
<organism evidence="3 4">
    <name type="scientific">Paenibacillus macerans</name>
    <name type="common">Bacillus macerans</name>
    <dbReference type="NCBI Taxonomy" id="44252"/>
    <lineage>
        <taxon>Bacteria</taxon>
        <taxon>Bacillati</taxon>
        <taxon>Bacillota</taxon>
        <taxon>Bacilli</taxon>
        <taxon>Bacillales</taxon>
        <taxon>Paenibacillaceae</taxon>
        <taxon>Paenibacillus</taxon>
    </lineage>
</organism>
<keyword evidence="1" id="KW-0812">Transmembrane</keyword>
<proteinExistence type="predicted"/>
<comment type="caution">
    <text evidence="3">The sequence shown here is derived from an EMBL/GenBank/DDBJ whole genome shotgun (WGS) entry which is preliminary data.</text>
</comment>
<dbReference type="PATRIC" id="fig|44252.3.peg.6086"/>